<sequence>MSIMNSSGFMDRLPPELVANVFDYVQAAHALSTAMLVNRQWYMHGARNLHARLVLKIGLNMSVDSQHAVMSLMKRLVSPTLSTAPLVRHLVVDGVASAEVHNLLLNILHRATGLRSLDIWSLGLTQNRPFFPSDAFSSPHFLPSIVAFNVKAGGAPYFGTLIHARRIHALRVHEAIDNALLRHMTDSSGTLATGIQSLELVISAETVAAAVEQMEHVASALENAPLRALAVQFRIGSVTWNEFEDAIGQMGLSLRKLGNLSILGLTTSPDPIMHVSDSAELGSGKQRRELMTRSLAERLIADHGLSQLTRIDLRWHGWRVENGQLHTVDESELLRQPANWVYKQLSVESP</sequence>
<dbReference type="EMBL" id="MNAD01001319">
    <property type="protein sequence ID" value="OJT06338.1"/>
    <property type="molecule type" value="Genomic_DNA"/>
</dbReference>
<organism evidence="1 2">
    <name type="scientific">Trametes pubescens</name>
    <name type="common">White-rot fungus</name>
    <dbReference type="NCBI Taxonomy" id="154538"/>
    <lineage>
        <taxon>Eukaryota</taxon>
        <taxon>Fungi</taxon>
        <taxon>Dikarya</taxon>
        <taxon>Basidiomycota</taxon>
        <taxon>Agaricomycotina</taxon>
        <taxon>Agaricomycetes</taxon>
        <taxon>Polyporales</taxon>
        <taxon>Polyporaceae</taxon>
        <taxon>Trametes</taxon>
    </lineage>
</organism>
<protein>
    <recommendedName>
        <fullName evidence="3">F-box domain-containing protein</fullName>
    </recommendedName>
</protein>
<comment type="caution">
    <text evidence="1">The sequence shown here is derived from an EMBL/GenBank/DDBJ whole genome shotgun (WGS) entry which is preliminary data.</text>
</comment>
<evidence type="ECO:0008006" key="3">
    <source>
        <dbReference type="Google" id="ProtNLM"/>
    </source>
</evidence>
<reference evidence="1 2" key="1">
    <citation type="submission" date="2016-10" db="EMBL/GenBank/DDBJ databases">
        <title>Genome sequence of the basidiomycete white-rot fungus Trametes pubescens.</title>
        <authorList>
            <person name="Makela M.R."/>
            <person name="Granchi Z."/>
            <person name="Peng M."/>
            <person name="De Vries R.P."/>
            <person name="Grigoriev I."/>
            <person name="Riley R."/>
            <person name="Hilden K."/>
        </authorList>
    </citation>
    <scope>NUCLEOTIDE SEQUENCE [LARGE SCALE GENOMIC DNA]</scope>
    <source>
        <strain evidence="1 2">FBCC735</strain>
    </source>
</reference>
<dbReference type="InterPro" id="IPR036047">
    <property type="entry name" value="F-box-like_dom_sf"/>
</dbReference>
<proteinExistence type="predicted"/>
<keyword evidence="2" id="KW-1185">Reference proteome</keyword>
<gene>
    <name evidence="1" type="ORF">TRAPUB_2800</name>
</gene>
<dbReference type="AlphaFoldDB" id="A0A1M2VFK5"/>
<dbReference type="Proteomes" id="UP000184267">
    <property type="component" value="Unassembled WGS sequence"/>
</dbReference>
<name>A0A1M2VFK5_TRAPU</name>
<dbReference type="OrthoDB" id="2745598at2759"/>
<accession>A0A1M2VFK5</accession>
<evidence type="ECO:0000313" key="2">
    <source>
        <dbReference type="Proteomes" id="UP000184267"/>
    </source>
</evidence>
<evidence type="ECO:0000313" key="1">
    <source>
        <dbReference type="EMBL" id="OJT06338.1"/>
    </source>
</evidence>
<dbReference type="OMA" id="LRWHGWK"/>
<dbReference type="SUPFAM" id="SSF81383">
    <property type="entry name" value="F-box domain"/>
    <property type="match status" value="1"/>
</dbReference>